<dbReference type="PANTHER" id="PTHR11467">
    <property type="entry name" value="HISTONE H1"/>
    <property type="match status" value="1"/>
</dbReference>
<evidence type="ECO:0000313" key="10">
    <source>
        <dbReference type="Proteomes" id="UP000007305"/>
    </source>
</evidence>
<dbReference type="GO" id="GO:0005634">
    <property type="term" value="C:nucleus"/>
    <property type="evidence" value="ECO:0000318"/>
    <property type="project" value="GO_Central"/>
</dbReference>
<dbReference type="SUPFAM" id="SSF46785">
    <property type="entry name" value="Winged helix' DNA-binding domain"/>
    <property type="match status" value="1"/>
</dbReference>
<dbReference type="Proteomes" id="UP000007305">
    <property type="component" value="Chromosome 9"/>
</dbReference>
<organism evidence="8">
    <name type="scientific">Zea mays</name>
    <name type="common">Maize</name>
    <dbReference type="NCBI Taxonomy" id="4577"/>
    <lineage>
        <taxon>Eukaryota</taxon>
        <taxon>Viridiplantae</taxon>
        <taxon>Streptophyta</taxon>
        <taxon>Embryophyta</taxon>
        <taxon>Tracheophyta</taxon>
        <taxon>Spermatophyta</taxon>
        <taxon>Magnoliopsida</taxon>
        <taxon>Liliopsida</taxon>
        <taxon>Poales</taxon>
        <taxon>Poaceae</taxon>
        <taxon>PACMAD clade</taxon>
        <taxon>Panicoideae</taxon>
        <taxon>Andropogonodae</taxon>
        <taxon>Andropogoneae</taxon>
        <taxon>Tripsacinae</taxon>
        <taxon>Zea</taxon>
    </lineage>
</organism>
<dbReference type="SMART" id="SM00526">
    <property type="entry name" value="H15"/>
    <property type="match status" value="1"/>
</dbReference>
<gene>
    <name evidence="9" type="primary">LOC103638138</name>
    <name evidence="8" type="ORF">ZEAMMB73_Zm00001d045478</name>
</gene>
<dbReference type="Gramene" id="Zm00001eb378280_T004">
    <property type="protein sequence ID" value="Zm00001eb378280_P004"/>
    <property type="gene ID" value="Zm00001eb378280"/>
</dbReference>
<dbReference type="STRING" id="4577.A0A1D6NW49"/>
<evidence type="ECO:0000256" key="1">
    <source>
        <dbReference type="ARBA" id="ARBA00004123"/>
    </source>
</evidence>
<feature type="compositionally biased region" description="Low complexity" evidence="6">
    <location>
        <begin position="217"/>
        <end position="232"/>
    </location>
</feature>
<evidence type="ECO:0000259" key="7">
    <source>
        <dbReference type="PROSITE" id="PS51504"/>
    </source>
</evidence>
<dbReference type="Pfam" id="PF00538">
    <property type="entry name" value="Linker_histone"/>
    <property type="match status" value="1"/>
</dbReference>
<reference evidence="8" key="2">
    <citation type="submission" date="2015-12" db="EMBL/GenBank/DDBJ databases">
        <title>Update maize B73 reference genome by single molecule sequencing technologies.</title>
        <authorList>
            <consortium name="Maize Genome Sequencing Project"/>
            <person name="Ware D."/>
        </authorList>
    </citation>
    <scope>NUCLEOTIDE SEQUENCE</scope>
    <source>
        <tissue evidence="8">Seedling</tissue>
    </source>
</reference>
<reference evidence="10" key="1">
    <citation type="journal article" date="2009" name="Science">
        <title>The B73 maize genome: complexity, diversity, and dynamics.</title>
        <authorList>
            <person name="Schnable P.S."/>
            <person name="Ware D."/>
            <person name="Fulton R.S."/>
            <person name="Stein J.C."/>
            <person name="Wei F."/>
            <person name="Pasternak S."/>
            <person name="Liang C."/>
            <person name="Zhang J."/>
            <person name="Fulton L."/>
            <person name="Graves T.A."/>
            <person name="Minx P."/>
            <person name="Reily A.D."/>
            <person name="Courtney L."/>
            <person name="Kruchowski S.S."/>
            <person name="Tomlinson C."/>
            <person name="Strong C."/>
            <person name="Delehaunty K."/>
            <person name="Fronick C."/>
            <person name="Courtney B."/>
            <person name="Rock S.M."/>
            <person name="Belter E."/>
            <person name="Du F."/>
            <person name="Kim K."/>
            <person name="Abbott R.M."/>
            <person name="Cotton M."/>
            <person name="Levy A."/>
            <person name="Marchetto P."/>
            <person name="Ochoa K."/>
            <person name="Jackson S.M."/>
            <person name="Gillam B."/>
            <person name="Chen W."/>
            <person name="Yan L."/>
            <person name="Higginbotham J."/>
            <person name="Cardenas M."/>
            <person name="Waligorski J."/>
            <person name="Applebaum E."/>
            <person name="Phelps L."/>
            <person name="Falcone J."/>
            <person name="Kanchi K."/>
            <person name="Thane T."/>
            <person name="Scimone A."/>
            <person name="Thane N."/>
            <person name="Henke J."/>
            <person name="Wang T."/>
            <person name="Ruppert J."/>
            <person name="Shah N."/>
            <person name="Rotter K."/>
            <person name="Hodges J."/>
            <person name="Ingenthron E."/>
            <person name="Cordes M."/>
            <person name="Kohlberg S."/>
            <person name="Sgro J."/>
            <person name="Delgado B."/>
            <person name="Mead K."/>
            <person name="Chinwalla A."/>
            <person name="Leonard S."/>
            <person name="Crouse K."/>
            <person name="Collura K."/>
            <person name="Kudrna D."/>
            <person name="Currie J."/>
            <person name="He R."/>
            <person name="Angelova A."/>
            <person name="Rajasekar S."/>
            <person name="Mueller T."/>
            <person name="Lomeli R."/>
            <person name="Scara G."/>
            <person name="Ko A."/>
            <person name="Delaney K."/>
            <person name="Wissotski M."/>
            <person name="Lopez G."/>
            <person name="Campos D."/>
            <person name="Braidotti M."/>
            <person name="Ashley E."/>
            <person name="Golser W."/>
            <person name="Kim H."/>
            <person name="Lee S."/>
            <person name="Lin J."/>
            <person name="Dujmic Z."/>
            <person name="Kim W."/>
            <person name="Talag J."/>
            <person name="Zuccolo A."/>
            <person name="Fan C."/>
            <person name="Sebastian A."/>
            <person name="Kramer M."/>
            <person name="Spiegel L."/>
            <person name="Nascimento L."/>
            <person name="Zutavern T."/>
            <person name="Miller B."/>
            <person name="Ambroise C."/>
            <person name="Muller S."/>
            <person name="Spooner W."/>
            <person name="Narechania A."/>
            <person name="Ren L."/>
            <person name="Wei S."/>
            <person name="Kumari S."/>
            <person name="Faga B."/>
            <person name="Levy M.J."/>
            <person name="McMahan L."/>
            <person name="Van Buren P."/>
            <person name="Vaughn M.W."/>
            <person name="Ying K."/>
            <person name="Yeh C.-T."/>
            <person name="Emrich S.J."/>
            <person name="Jia Y."/>
            <person name="Kalyanaraman A."/>
            <person name="Hsia A.-P."/>
            <person name="Barbazuk W.B."/>
            <person name="Baucom R.S."/>
            <person name="Brutnell T.P."/>
            <person name="Carpita N.C."/>
            <person name="Chaparro C."/>
            <person name="Chia J.-M."/>
            <person name="Deragon J.-M."/>
            <person name="Estill J.C."/>
            <person name="Fu Y."/>
            <person name="Jeddeloh J.A."/>
            <person name="Han Y."/>
            <person name="Lee H."/>
            <person name="Li P."/>
            <person name="Lisch D.R."/>
            <person name="Liu S."/>
            <person name="Liu Z."/>
            <person name="Nagel D.H."/>
            <person name="McCann M.C."/>
            <person name="SanMiguel P."/>
            <person name="Myers A.M."/>
            <person name="Nettleton D."/>
            <person name="Nguyen J."/>
            <person name="Penning B.W."/>
            <person name="Ponnala L."/>
            <person name="Schneider K.L."/>
            <person name="Schwartz D.C."/>
            <person name="Sharma A."/>
            <person name="Soderlund C."/>
            <person name="Springer N.M."/>
            <person name="Sun Q."/>
            <person name="Wang H."/>
            <person name="Waterman M."/>
            <person name="Westerman R."/>
            <person name="Wolfgruber T.K."/>
            <person name="Yang L."/>
            <person name="Yu Y."/>
            <person name="Zhang L."/>
            <person name="Zhou S."/>
            <person name="Zhu Q."/>
            <person name="Bennetzen J.L."/>
            <person name="Dawe R.K."/>
            <person name="Jiang J."/>
            <person name="Jiang N."/>
            <person name="Presting G.G."/>
            <person name="Wessler S.R."/>
            <person name="Aluru S."/>
            <person name="Martienssen R.A."/>
            <person name="Clifton S.W."/>
            <person name="McCombie W.R."/>
            <person name="Wing R.A."/>
            <person name="Wilson R.K."/>
        </authorList>
    </citation>
    <scope>NUCLEOTIDE SEQUENCE [LARGE SCALE GENOMIC DNA]</scope>
    <source>
        <strain evidence="10">cv. B73</strain>
    </source>
</reference>
<dbReference type="OrthoDB" id="1110759at2759"/>
<name>A0A1D6NW49_MAIZE</name>
<reference evidence="9" key="3">
    <citation type="submission" date="2019-07" db="EMBL/GenBank/DDBJ databases">
        <authorList>
            <person name="Seetharam A."/>
            <person name="Woodhouse M."/>
            <person name="Cannon E."/>
        </authorList>
    </citation>
    <scope>NUCLEOTIDE SEQUENCE [LARGE SCALE GENOMIC DNA]</scope>
    <source>
        <strain evidence="9">cv. B73</strain>
    </source>
</reference>
<keyword evidence="5" id="KW-0539">Nucleus</keyword>
<dbReference type="SMR" id="A0A1D6NW49"/>
<dbReference type="GO" id="GO:0045910">
    <property type="term" value="P:negative regulation of DNA recombination"/>
    <property type="evidence" value="ECO:0000318"/>
    <property type="project" value="GO_Central"/>
</dbReference>
<keyword evidence="4" id="KW-0238">DNA-binding</keyword>
<evidence type="ECO:0000313" key="8">
    <source>
        <dbReference type="EMBL" id="AQL02341.1"/>
    </source>
</evidence>
<dbReference type="GO" id="GO:0006334">
    <property type="term" value="P:nucleosome assembly"/>
    <property type="evidence" value="ECO:0007669"/>
    <property type="project" value="InterPro"/>
</dbReference>
<keyword evidence="3" id="KW-0158">Chromosome</keyword>
<evidence type="ECO:0007829" key="11">
    <source>
        <dbReference type="PeptideAtlas" id="A0A1D6NW49"/>
    </source>
</evidence>
<dbReference type="InterPro" id="IPR005818">
    <property type="entry name" value="Histone_H1/H5_H15"/>
</dbReference>
<protein>
    <submittedName>
        <fullName evidence="8">Histone H1</fullName>
    </submittedName>
</protein>
<feature type="domain" description="H15" evidence="7">
    <location>
        <begin position="119"/>
        <end position="190"/>
    </location>
</feature>
<feature type="region of interest" description="Disordered" evidence="6">
    <location>
        <begin position="1"/>
        <end position="82"/>
    </location>
</feature>
<feature type="compositionally biased region" description="Basic residues" evidence="6">
    <location>
        <begin position="65"/>
        <end position="75"/>
    </location>
</feature>
<evidence type="ECO:0000256" key="4">
    <source>
        <dbReference type="ARBA" id="ARBA00023125"/>
    </source>
</evidence>
<dbReference type="PROSITE" id="PS51504">
    <property type="entry name" value="H15"/>
    <property type="match status" value="1"/>
</dbReference>
<dbReference type="AlphaFoldDB" id="A0A1D6NW49"/>
<evidence type="ECO:0000256" key="5">
    <source>
        <dbReference type="ARBA" id="ARBA00023242"/>
    </source>
</evidence>
<dbReference type="GO" id="GO:0030261">
    <property type="term" value="P:chromosome condensation"/>
    <property type="evidence" value="ECO:0000318"/>
    <property type="project" value="GO_Central"/>
</dbReference>
<dbReference type="IntAct" id="A0A1D6NW49">
    <property type="interactions" value="9"/>
</dbReference>
<feature type="compositionally biased region" description="Low complexity" evidence="6">
    <location>
        <begin position="1"/>
        <end position="21"/>
    </location>
</feature>
<evidence type="ECO:0000313" key="9">
    <source>
        <dbReference type="EnsemblPlants" id="Zm00001eb378280_P004"/>
    </source>
</evidence>
<reference evidence="9" key="4">
    <citation type="submission" date="2021-05" db="UniProtKB">
        <authorList>
            <consortium name="EnsemblPlants"/>
        </authorList>
    </citation>
    <scope>IDENTIFICATION</scope>
    <source>
        <strain evidence="9">cv. B73</strain>
    </source>
</reference>
<accession>A0A1D6NW49</accession>
<dbReference type="PANTHER" id="PTHR11467:SF36">
    <property type="entry name" value="HISTONE 24-RELATED"/>
    <property type="match status" value="1"/>
</dbReference>
<dbReference type="InterPro" id="IPR036388">
    <property type="entry name" value="WH-like_DNA-bd_sf"/>
</dbReference>
<dbReference type="OMA" id="YMGEQHK"/>
<dbReference type="EnsemblPlants" id="Zm00001eb378280_T004">
    <property type="protein sequence ID" value="Zm00001eb378280_P004"/>
    <property type="gene ID" value="Zm00001eb378280"/>
</dbReference>
<dbReference type="ExpressionAtlas" id="A0A1D6NW49">
    <property type="expression patterns" value="baseline and differential"/>
</dbReference>
<evidence type="ECO:0000256" key="3">
    <source>
        <dbReference type="ARBA" id="ARBA00022454"/>
    </source>
</evidence>
<sequence>MATVTEEVAPVVTVSEEPAPEAAKEVVEKPEEGKKPDEEGDERKKADPAAEKEKKADPAAEKEKKARKPRSRKPKSAGLHHPPYFEVSKDAVVVVVVLSVTHPCLDSHSDDRSLCLLGTWGDRGQMIKEAILSQDGGKVGASPYAIAKHMGEKHRDVLPPNYRKVLAVQLRGFAAKGRLVKVKASFKLAAAEERKPSAAAKAKKKASAGMAKRKRAAAPAKMKPAAAASAPSREARKVRAKRARKVAPAPAQPKPKPARAAASGAGKKVNKASA</sequence>
<feature type="compositionally biased region" description="Basic and acidic residues" evidence="6">
    <location>
        <begin position="22"/>
        <end position="64"/>
    </location>
</feature>
<proteinExistence type="evidence at protein level"/>
<dbReference type="Gene3D" id="1.10.10.10">
    <property type="entry name" value="Winged helix-like DNA-binding domain superfamily/Winged helix DNA-binding domain"/>
    <property type="match status" value="1"/>
</dbReference>
<dbReference type="GO" id="GO:0003690">
    <property type="term" value="F:double-stranded DNA binding"/>
    <property type="evidence" value="ECO:0000318"/>
    <property type="project" value="GO_Central"/>
</dbReference>
<feature type="region of interest" description="Disordered" evidence="6">
    <location>
        <begin position="193"/>
        <end position="274"/>
    </location>
</feature>
<evidence type="ECO:0000256" key="2">
    <source>
        <dbReference type="ARBA" id="ARBA00004286"/>
    </source>
</evidence>
<dbReference type="EMBL" id="CM000785">
    <property type="protein sequence ID" value="AQL02341.1"/>
    <property type="molecule type" value="Genomic_DNA"/>
</dbReference>
<keyword evidence="10" id="KW-1185">Reference proteome</keyword>
<dbReference type="GO" id="GO:0000786">
    <property type="term" value="C:nucleosome"/>
    <property type="evidence" value="ECO:0007669"/>
    <property type="project" value="InterPro"/>
</dbReference>
<evidence type="ECO:0000256" key="6">
    <source>
        <dbReference type="SAM" id="MobiDB-lite"/>
    </source>
</evidence>
<dbReference type="GO" id="GO:0031492">
    <property type="term" value="F:nucleosomal DNA binding"/>
    <property type="evidence" value="ECO:0000318"/>
    <property type="project" value="GO_Central"/>
</dbReference>
<keyword evidence="11" id="KW-1267">Proteomics identification</keyword>
<feature type="compositionally biased region" description="Basic residues" evidence="6">
    <location>
        <begin position="201"/>
        <end position="216"/>
    </location>
</feature>
<comment type="subcellular location">
    <subcellularLocation>
        <location evidence="2">Chromosome</location>
    </subcellularLocation>
    <subcellularLocation>
        <location evidence="1">Nucleus</location>
    </subcellularLocation>
</comment>
<dbReference type="InterPro" id="IPR036390">
    <property type="entry name" value="WH_DNA-bd_sf"/>
</dbReference>
<feature type="compositionally biased region" description="Basic residues" evidence="6">
    <location>
        <begin position="236"/>
        <end position="245"/>
    </location>
</feature>